<proteinExistence type="predicted"/>
<comment type="caution">
    <text evidence="2">The sequence shown here is derived from an EMBL/GenBank/DDBJ whole genome shotgun (WGS) entry which is preliminary data.</text>
</comment>
<dbReference type="EMBL" id="CAMXCT030004404">
    <property type="protein sequence ID" value="CAL4796169.1"/>
    <property type="molecule type" value="Genomic_DNA"/>
</dbReference>
<dbReference type="EMBL" id="CAMXCT020004404">
    <property type="protein sequence ID" value="CAL1162232.1"/>
    <property type="molecule type" value="Genomic_DNA"/>
</dbReference>
<keyword evidence="4" id="KW-1185">Reference proteome</keyword>
<dbReference type="AlphaFoldDB" id="A0A9P1DFM7"/>
<name>A0A9P1DFM7_9DINO</name>
<evidence type="ECO:0000256" key="1">
    <source>
        <dbReference type="SAM" id="MobiDB-lite"/>
    </source>
</evidence>
<feature type="compositionally biased region" description="Low complexity" evidence="1">
    <location>
        <begin position="19"/>
        <end position="29"/>
    </location>
</feature>
<dbReference type="Proteomes" id="UP001152797">
    <property type="component" value="Unassembled WGS sequence"/>
</dbReference>
<feature type="region of interest" description="Disordered" evidence="1">
    <location>
        <begin position="294"/>
        <end position="356"/>
    </location>
</feature>
<feature type="region of interest" description="Disordered" evidence="1">
    <location>
        <begin position="1"/>
        <end position="56"/>
    </location>
</feature>
<organism evidence="2">
    <name type="scientific">Cladocopium goreaui</name>
    <dbReference type="NCBI Taxonomy" id="2562237"/>
    <lineage>
        <taxon>Eukaryota</taxon>
        <taxon>Sar</taxon>
        <taxon>Alveolata</taxon>
        <taxon>Dinophyceae</taxon>
        <taxon>Suessiales</taxon>
        <taxon>Symbiodiniaceae</taxon>
        <taxon>Cladocopium</taxon>
    </lineage>
</organism>
<sequence length="850" mass="95403">GRFAQLFPTMAEVPPVPEPSAAAADVPAAGMEQVDEQPLRDQPPSGQPLPDQPASLQPSLARAKDMYAKHNGLEPSAVTEEMLVNSDLGVEGWACHGMDCKARGPMGNQMYRQIKKHPKASESYKWLFDNLKLKFRQSWAMHKNFDFISTKRIHTISTKTKQEEVGTWKNKLQLEAHYGGVGIPEAVRQAESYIKNCFKFKEIFVMHNTWTDAENYLLVEKLVSKTEEEAWKEVAEKCDGSGTYETESYKCKAIRKYAIYNGLAVEAVTLETVQSSPAGLVGWAEMNVVVPGIDSTPKPPATPQAAAAVPSENAATEPEKSKGKGKNKRGRGKEQESQEQSTRKTPRTKAKKELSGIQTAEASAKEILQFLQMSQQVMEKVAGSGDELPSEWKWARAFLEDFPQNMACFKEALKPADGDELTDFVDELKLNILGKGGFKSLKKSYGNRYEAMLTLFVDRCYSIGSTLNSIATKVHNMAQASIAPKEITSKRYRRTLPMWVQGVVQLVVRIESIDMRSQLYRKLVYKKKFRGRGLVSDFPTLGLKKGSRLLPTAEIPDVGQFEFLTPPFTTSWWVGADDARLVHDCPLLQLSGVGLEMWSLDIMHSWHLGPLQLLVSLAFNFCLDSGLWAPTSTGLDAAEKRKLSLFAIKAELFQFYRDQKKDPSWVGKSSEVWNLTLTMLGTTDSPSLHAKAAESHGLALFVRHLLEKSIPSFEEKLPHEKARRGKFLLEAAKAAEKLDQIFSGENRTLSRSQSQEALGAYSRFLSFFSKAEGPLTPKCHFMFHLIQRSLYKGNPKKYSTYRDESFNGLIARIARSCHRRTWANVIHWKCQALHKKSHDYVLAGNTFKKI</sequence>
<evidence type="ECO:0000313" key="3">
    <source>
        <dbReference type="EMBL" id="CAL1162232.1"/>
    </source>
</evidence>
<gene>
    <name evidence="2" type="ORF">C1SCF055_LOCUS34255</name>
</gene>
<dbReference type="EMBL" id="CAMXCT010004404">
    <property type="protein sequence ID" value="CAI4008857.1"/>
    <property type="molecule type" value="Genomic_DNA"/>
</dbReference>
<dbReference type="OrthoDB" id="413527at2759"/>
<evidence type="ECO:0000313" key="2">
    <source>
        <dbReference type="EMBL" id="CAI4008857.1"/>
    </source>
</evidence>
<reference evidence="3" key="2">
    <citation type="submission" date="2024-04" db="EMBL/GenBank/DDBJ databases">
        <authorList>
            <person name="Chen Y."/>
            <person name="Shah S."/>
            <person name="Dougan E. K."/>
            <person name="Thang M."/>
            <person name="Chan C."/>
        </authorList>
    </citation>
    <scope>NUCLEOTIDE SEQUENCE [LARGE SCALE GENOMIC DNA]</scope>
</reference>
<accession>A0A9P1DFM7</accession>
<protein>
    <submittedName>
        <fullName evidence="2">Uncharacterized protein</fullName>
    </submittedName>
</protein>
<evidence type="ECO:0000313" key="4">
    <source>
        <dbReference type="Proteomes" id="UP001152797"/>
    </source>
</evidence>
<reference evidence="2" key="1">
    <citation type="submission" date="2022-10" db="EMBL/GenBank/DDBJ databases">
        <authorList>
            <person name="Chen Y."/>
            <person name="Dougan E. K."/>
            <person name="Chan C."/>
            <person name="Rhodes N."/>
            <person name="Thang M."/>
        </authorList>
    </citation>
    <scope>NUCLEOTIDE SEQUENCE</scope>
</reference>
<feature type="non-terminal residue" evidence="2">
    <location>
        <position position="1"/>
    </location>
</feature>